<name>A0A800NEG0_CYTFI</name>
<comment type="caution">
    <text evidence="2">The sequence shown here is derived from an EMBL/GenBank/DDBJ whole genome shotgun (WGS) entry which is preliminary data.</text>
</comment>
<evidence type="ECO:0000313" key="2">
    <source>
        <dbReference type="EMBL" id="KAF0825315.1"/>
    </source>
</evidence>
<organism evidence="2 3">
    <name type="scientific">Cytobacillus firmus</name>
    <name type="common">Bacillus firmus</name>
    <dbReference type="NCBI Taxonomy" id="1399"/>
    <lineage>
        <taxon>Bacteria</taxon>
        <taxon>Bacillati</taxon>
        <taxon>Bacillota</taxon>
        <taxon>Bacilli</taxon>
        <taxon>Bacillales</taxon>
        <taxon>Bacillaceae</taxon>
        <taxon>Cytobacillus</taxon>
    </lineage>
</organism>
<keyword evidence="1" id="KW-0472">Membrane</keyword>
<keyword evidence="1" id="KW-1133">Transmembrane helix</keyword>
<dbReference type="Proteomes" id="UP000465778">
    <property type="component" value="Unassembled WGS sequence"/>
</dbReference>
<evidence type="ECO:0000313" key="3">
    <source>
        <dbReference type="Proteomes" id="UP000465778"/>
    </source>
</evidence>
<dbReference type="AlphaFoldDB" id="A0A800NEG0"/>
<evidence type="ECO:0000256" key="1">
    <source>
        <dbReference type="SAM" id="Phobius"/>
    </source>
</evidence>
<sequence>MNPADDLILICCPNHLVIGALIIYPGWILIFCLVGRHSDRKRGKPVG</sequence>
<protein>
    <submittedName>
        <fullName evidence="2">Uncharacterized protein</fullName>
    </submittedName>
</protein>
<accession>A0A800NEG0</accession>
<keyword evidence="1" id="KW-0812">Transmembrane</keyword>
<dbReference type="EMBL" id="VDEM01000005">
    <property type="protein sequence ID" value="KAF0825315.1"/>
    <property type="molecule type" value="Genomic_DNA"/>
</dbReference>
<reference evidence="2 3" key="1">
    <citation type="journal article" date="2020" name="G3 (Bethesda)">
        <title>Whole Genome Sequencing and Comparative Genomics of Two Nematicidal Bacillus Strains Reveals a Wide Range of Possible Virulence Factors.</title>
        <authorList>
            <person name="Susic N."/>
            <person name="Janezic S."/>
            <person name="Rupnik M."/>
            <person name="Geric Stare B."/>
        </authorList>
    </citation>
    <scope>NUCLEOTIDE SEQUENCE [LARGE SCALE GENOMIC DNA]</scope>
    <source>
        <strain evidence="2 3">I-1582</strain>
    </source>
</reference>
<gene>
    <name evidence="2" type="ORF">KIS1582_0859</name>
</gene>
<proteinExistence type="predicted"/>
<feature type="transmembrane region" description="Helical" evidence="1">
    <location>
        <begin position="15"/>
        <end position="34"/>
    </location>
</feature>